<name>A0AAV2SV97_MEGNR</name>
<keyword evidence="1" id="KW-0812">Transmembrane</keyword>
<evidence type="ECO:0000313" key="2">
    <source>
        <dbReference type="EMBL" id="CAL4259007.1"/>
    </source>
</evidence>
<accession>A0AAV2SV97</accession>
<keyword evidence="3" id="KW-1185">Reference proteome</keyword>
<protein>
    <submittedName>
        <fullName evidence="2">Uncharacterized protein</fullName>
    </submittedName>
</protein>
<feature type="transmembrane region" description="Helical" evidence="1">
    <location>
        <begin position="12"/>
        <end position="31"/>
    </location>
</feature>
<keyword evidence="1" id="KW-0472">Membrane</keyword>
<dbReference type="Proteomes" id="UP001497623">
    <property type="component" value="Unassembled WGS sequence"/>
</dbReference>
<evidence type="ECO:0000256" key="1">
    <source>
        <dbReference type="SAM" id="Phobius"/>
    </source>
</evidence>
<gene>
    <name evidence="2" type="ORF">MNOR_LOCUS42140</name>
</gene>
<evidence type="ECO:0000313" key="3">
    <source>
        <dbReference type="Proteomes" id="UP001497623"/>
    </source>
</evidence>
<dbReference type="AlphaFoldDB" id="A0AAV2SV97"/>
<dbReference type="EMBL" id="CAXKWB010203575">
    <property type="protein sequence ID" value="CAL4259007.1"/>
    <property type="molecule type" value="Genomic_DNA"/>
</dbReference>
<reference evidence="2 3" key="1">
    <citation type="submission" date="2024-05" db="EMBL/GenBank/DDBJ databases">
        <authorList>
            <person name="Wallberg A."/>
        </authorList>
    </citation>
    <scope>NUCLEOTIDE SEQUENCE [LARGE SCALE GENOMIC DNA]</scope>
</reference>
<comment type="caution">
    <text evidence="2">The sequence shown here is derived from an EMBL/GenBank/DDBJ whole genome shotgun (WGS) entry which is preliminary data.</text>
</comment>
<sequence>MLAEENKKNLFLHVWDIYCSISVIFVIFEIFSFSMCGKCKAEHTHMHFEDKLQNTKFFFFGILVPLRTHIQNFAHLNFFSSFFFPPKCSQLIMKKKNGPDPKNAHRSFFNIT</sequence>
<proteinExistence type="predicted"/>
<organism evidence="2 3">
    <name type="scientific">Meganyctiphanes norvegica</name>
    <name type="common">Northern krill</name>
    <name type="synonym">Thysanopoda norvegica</name>
    <dbReference type="NCBI Taxonomy" id="48144"/>
    <lineage>
        <taxon>Eukaryota</taxon>
        <taxon>Metazoa</taxon>
        <taxon>Ecdysozoa</taxon>
        <taxon>Arthropoda</taxon>
        <taxon>Crustacea</taxon>
        <taxon>Multicrustacea</taxon>
        <taxon>Malacostraca</taxon>
        <taxon>Eumalacostraca</taxon>
        <taxon>Eucarida</taxon>
        <taxon>Euphausiacea</taxon>
        <taxon>Euphausiidae</taxon>
        <taxon>Meganyctiphanes</taxon>
    </lineage>
</organism>
<keyword evidence="1" id="KW-1133">Transmembrane helix</keyword>